<evidence type="ECO:0000313" key="11">
    <source>
        <dbReference type="EMBL" id="RVU39764.1"/>
    </source>
</evidence>
<evidence type="ECO:0000256" key="5">
    <source>
        <dbReference type="ARBA" id="ARBA00022832"/>
    </source>
</evidence>
<organism evidence="11 12">
    <name type="scientific">Hwanghaeella grinnelliae</name>
    <dbReference type="NCBI Taxonomy" id="2500179"/>
    <lineage>
        <taxon>Bacteria</taxon>
        <taxon>Pseudomonadati</taxon>
        <taxon>Pseudomonadota</taxon>
        <taxon>Alphaproteobacteria</taxon>
        <taxon>Rhodospirillales</taxon>
        <taxon>Rhodospirillaceae</taxon>
        <taxon>Hwanghaeella</taxon>
    </lineage>
</organism>
<evidence type="ECO:0000256" key="2">
    <source>
        <dbReference type="ARBA" id="ARBA00005194"/>
    </source>
</evidence>
<dbReference type="NCBIfam" id="TIGR00531">
    <property type="entry name" value="BCCP"/>
    <property type="match status" value="1"/>
</dbReference>
<evidence type="ECO:0000256" key="8">
    <source>
        <dbReference type="ARBA" id="ARBA00023267"/>
    </source>
</evidence>
<dbReference type="PANTHER" id="PTHR45266:SF3">
    <property type="entry name" value="OXALOACETATE DECARBOXYLASE ALPHA CHAIN"/>
    <property type="match status" value="1"/>
</dbReference>
<dbReference type="GO" id="GO:0009317">
    <property type="term" value="C:acetyl-CoA carboxylase complex"/>
    <property type="evidence" value="ECO:0007669"/>
    <property type="project" value="InterPro"/>
</dbReference>
<dbReference type="GO" id="GO:0006633">
    <property type="term" value="P:fatty acid biosynthetic process"/>
    <property type="evidence" value="ECO:0007669"/>
    <property type="project" value="UniProtKB-UniPathway"/>
</dbReference>
<comment type="pathway">
    <text evidence="2 9">Lipid metabolism; fatty acid biosynthesis.</text>
</comment>
<dbReference type="GO" id="GO:0003989">
    <property type="term" value="F:acetyl-CoA carboxylase activity"/>
    <property type="evidence" value="ECO:0007669"/>
    <property type="project" value="InterPro"/>
</dbReference>
<dbReference type="InterPro" id="IPR000089">
    <property type="entry name" value="Biotin_lipoyl"/>
</dbReference>
<accession>A0A3S2WD86</accession>
<evidence type="ECO:0000256" key="3">
    <source>
        <dbReference type="ARBA" id="ARBA00017562"/>
    </source>
</evidence>
<keyword evidence="8 9" id="KW-0092">Biotin</keyword>
<protein>
    <recommendedName>
        <fullName evidence="3 9">Biotin carboxyl carrier protein of acetyl-CoA carboxylase</fullName>
    </recommendedName>
</protein>
<dbReference type="PROSITE" id="PS50968">
    <property type="entry name" value="BIOTINYL_LIPOYL"/>
    <property type="match status" value="1"/>
</dbReference>
<dbReference type="PROSITE" id="PS00188">
    <property type="entry name" value="BIOTIN"/>
    <property type="match status" value="1"/>
</dbReference>
<evidence type="ECO:0000259" key="10">
    <source>
        <dbReference type="PROSITE" id="PS50968"/>
    </source>
</evidence>
<evidence type="ECO:0000256" key="9">
    <source>
        <dbReference type="RuleBase" id="RU364072"/>
    </source>
</evidence>
<sequence length="143" mass="14628">MTVDTDLVDVLADLMEKKGLTEVEVTVGDQTLRLSKGGTAPAVTHMAAPVAAAPAPAAAPAAPAEHPGAIKSPMVGTIYLSPQPGNPAFISVGDTVTEGQTLLIVEAMKVMNPIPAPRAGKVTAILVDDAEPVEFDQPLVVLE</sequence>
<keyword evidence="6 9" id="KW-0443">Lipid metabolism</keyword>
<keyword evidence="7 9" id="KW-0275">Fatty acid biosynthesis</keyword>
<evidence type="ECO:0000256" key="7">
    <source>
        <dbReference type="ARBA" id="ARBA00023160"/>
    </source>
</evidence>
<gene>
    <name evidence="11" type="primary">accB</name>
    <name evidence="11" type="ORF">EOI86_05260</name>
</gene>
<dbReference type="UniPathway" id="UPA00094"/>
<keyword evidence="12" id="KW-1185">Reference proteome</keyword>
<comment type="caution">
    <text evidence="11">The sequence shown here is derived from an EMBL/GenBank/DDBJ whole genome shotgun (WGS) entry which is preliminary data.</text>
</comment>
<dbReference type="Gene3D" id="2.40.50.100">
    <property type="match status" value="1"/>
</dbReference>
<proteinExistence type="predicted"/>
<feature type="domain" description="Lipoyl-binding" evidence="10">
    <location>
        <begin position="67"/>
        <end position="143"/>
    </location>
</feature>
<dbReference type="CDD" id="cd06850">
    <property type="entry name" value="biotinyl_domain"/>
    <property type="match status" value="1"/>
</dbReference>
<keyword evidence="4 9" id="KW-0444">Lipid biosynthesis</keyword>
<evidence type="ECO:0000256" key="6">
    <source>
        <dbReference type="ARBA" id="ARBA00023098"/>
    </source>
</evidence>
<dbReference type="EMBL" id="SADE01000001">
    <property type="protein sequence ID" value="RVU39764.1"/>
    <property type="molecule type" value="Genomic_DNA"/>
</dbReference>
<dbReference type="InterPro" id="IPR011053">
    <property type="entry name" value="Single_hybrid_motif"/>
</dbReference>
<dbReference type="Pfam" id="PF00364">
    <property type="entry name" value="Biotin_lipoyl"/>
    <property type="match status" value="1"/>
</dbReference>
<reference evidence="12" key="1">
    <citation type="submission" date="2019-01" db="EMBL/GenBank/DDBJ databases">
        <title>Gri0909 isolated from a small marine red alga.</title>
        <authorList>
            <person name="Kim J."/>
            <person name="Jeong S.E."/>
            <person name="Jeon C.O."/>
        </authorList>
    </citation>
    <scope>NUCLEOTIDE SEQUENCE [LARGE SCALE GENOMIC DNA]</scope>
    <source>
        <strain evidence="12">Gri0909</strain>
    </source>
</reference>
<comment type="function">
    <text evidence="1 9">This protein is a component of the acetyl coenzyme A carboxylase complex; first, biotin carboxylase catalyzes the carboxylation of the carrier protein and then the transcarboxylase transfers the carboxyl group to form malonyl-CoA.</text>
</comment>
<dbReference type="FunFam" id="2.40.50.100:FF:000003">
    <property type="entry name" value="Acetyl-CoA carboxylase biotin carboxyl carrier protein"/>
    <property type="match status" value="1"/>
</dbReference>
<dbReference type="PRINTS" id="PR01071">
    <property type="entry name" value="ACOABIOTINCC"/>
</dbReference>
<name>A0A3S2WD86_9PROT</name>
<dbReference type="InterPro" id="IPR050709">
    <property type="entry name" value="Biotin_Carboxyl_Carrier/Decarb"/>
</dbReference>
<keyword evidence="5 9" id="KW-0276">Fatty acid metabolism</keyword>
<evidence type="ECO:0000313" key="12">
    <source>
        <dbReference type="Proteomes" id="UP000287447"/>
    </source>
</evidence>
<dbReference type="InterPro" id="IPR001249">
    <property type="entry name" value="AcCoA_biotinCC"/>
</dbReference>
<dbReference type="InterPro" id="IPR001882">
    <property type="entry name" value="Biotin_BS"/>
</dbReference>
<evidence type="ECO:0000256" key="1">
    <source>
        <dbReference type="ARBA" id="ARBA00003761"/>
    </source>
</evidence>
<dbReference type="AlphaFoldDB" id="A0A3S2WD86"/>
<evidence type="ECO:0000256" key="4">
    <source>
        <dbReference type="ARBA" id="ARBA00022516"/>
    </source>
</evidence>
<dbReference type="Proteomes" id="UP000287447">
    <property type="component" value="Unassembled WGS sequence"/>
</dbReference>
<dbReference type="PANTHER" id="PTHR45266">
    <property type="entry name" value="OXALOACETATE DECARBOXYLASE ALPHA CHAIN"/>
    <property type="match status" value="1"/>
</dbReference>
<dbReference type="SUPFAM" id="SSF51230">
    <property type="entry name" value="Single hybrid motif"/>
    <property type="match status" value="1"/>
</dbReference>